<name>A0AAV1R9Z1_9ROSI</name>
<sequence length="61" mass="6938">MGQESKGAVRSPVYGSDGRREVREGGEHGTRLTALKVWDKRTPRSCWMEGHHTSRPFVRVD</sequence>
<evidence type="ECO:0000313" key="3">
    <source>
        <dbReference type="Proteomes" id="UP001314170"/>
    </source>
</evidence>
<keyword evidence="3" id="KW-1185">Reference proteome</keyword>
<evidence type="ECO:0000256" key="1">
    <source>
        <dbReference type="SAM" id="MobiDB-lite"/>
    </source>
</evidence>
<gene>
    <name evidence="2" type="ORF">DCAF_LOCUS6899</name>
</gene>
<feature type="compositionally biased region" description="Basic and acidic residues" evidence="1">
    <location>
        <begin position="17"/>
        <end position="30"/>
    </location>
</feature>
<reference evidence="2 3" key="1">
    <citation type="submission" date="2024-01" db="EMBL/GenBank/DDBJ databases">
        <authorList>
            <person name="Waweru B."/>
        </authorList>
    </citation>
    <scope>NUCLEOTIDE SEQUENCE [LARGE SCALE GENOMIC DNA]</scope>
</reference>
<protein>
    <submittedName>
        <fullName evidence="2">Uncharacterized protein</fullName>
    </submittedName>
</protein>
<organism evidence="2 3">
    <name type="scientific">Dovyalis caffra</name>
    <dbReference type="NCBI Taxonomy" id="77055"/>
    <lineage>
        <taxon>Eukaryota</taxon>
        <taxon>Viridiplantae</taxon>
        <taxon>Streptophyta</taxon>
        <taxon>Embryophyta</taxon>
        <taxon>Tracheophyta</taxon>
        <taxon>Spermatophyta</taxon>
        <taxon>Magnoliopsida</taxon>
        <taxon>eudicotyledons</taxon>
        <taxon>Gunneridae</taxon>
        <taxon>Pentapetalae</taxon>
        <taxon>rosids</taxon>
        <taxon>fabids</taxon>
        <taxon>Malpighiales</taxon>
        <taxon>Salicaceae</taxon>
        <taxon>Flacourtieae</taxon>
        <taxon>Dovyalis</taxon>
    </lineage>
</organism>
<feature type="region of interest" description="Disordered" evidence="1">
    <location>
        <begin position="1"/>
        <end position="30"/>
    </location>
</feature>
<dbReference type="EMBL" id="CAWUPB010000913">
    <property type="protein sequence ID" value="CAK7329151.1"/>
    <property type="molecule type" value="Genomic_DNA"/>
</dbReference>
<proteinExistence type="predicted"/>
<accession>A0AAV1R9Z1</accession>
<evidence type="ECO:0000313" key="2">
    <source>
        <dbReference type="EMBL" id="CAK7329151.1"/>
    </source>
</evidence>
<dbReference type="AlphaFoldDB" id="A0AAV1R9Z1"/>
<dbReference type="Proteomes" id="UP001314170">
    <property type="component" value="Unassembled WGS sequence"/>
</dbReference>
<comment type="caution">
    <text evidence="2">The sequence shown here is derived from an EMBL/GenBank/DDBJ whole genome shotgun (WGS) entry which is preliminary data.</text>
</comment>